<dbReference type="InterPro" id="IPR054827">
    <property type="entry name" value="thermosome_alpha"/>
</dbReference>
<dbReference type="PROSITE" id="PS00995">
    <property type="entry name" value="TCP1_3"/>
    <property type="match status" value="1"/>
</dbReference>
<evidence type="ECO:0000256" key="2">
    <source>
        <dbReference type="ARBA" id="ARBA00008020"/>
    </source>
</evidence>
<comment type="subunit">
    <text evidence="3">Heterooligomeric complex of about 850 to 900 kDa that forms two stacked rings, 12 to 16 nm in diameter.</text>
</comment>
<dbReference type="InterPro" id="IPR053374">
    <property type="entry name" value="TCP-1_chaperonin"/>
</dbReference>
<keyword evidence="13" id="KW-1185">Reference proteome</keyword>
<evidence type="ECO:0000313" key="12">
    <source>
        <dbReference type="EMBL" id="KAG0144027.1"/>
    </source>
</evidence>
<dbReference type="NCBIfam" id="NF041082">
    <property type="entry name" value="thermosome_alpha"/>
    <property type="match status" value="1"/>
</dbReference>
<evidence type="ECO:0000256" key="3">
    <source>
        <dbReference type="ARBA" id="ARBA00011531"/>
    </source>
</evidence>
<feature type="compositionally biased region" description="Polar residues" evidence="11">
    <location>
        <begin position="1"/>
        <end position="19"/>
    </location>
</feature>
<dbReference type="FunFam" id="3.50.7.10:FF:000010">
    <property type="entry name" value="T-complex protein 1 subunit delta"/>
    <property type="match status" value="1"/>
</dbReference>
<name>A0A9P6NEB2_9BASI</name>
<protein>
    <recommendedName>
        <fullName evidence="4 10">T-complex protein 1 subunit delta</fullName>
    </recommendedName>
</protein>
<comment type="similarity">
    <text evidence="2 9">Belongs to the TCP-1 chaperonin family.</text>
</comment>
<dbReference type="PANTHER" id="PTHR11353">
    <property type="entry name" value="CHAPERONIN"/>
    <property type="match status" value="1"/>
</dbReference>
<evidence type="ECO:0000256" key="10">
    <source>
        <dbReference type="RuleBase" id="RU004192"/>
    </source>
</evidence>
<evidence type="ECO:0000313" key="13">
    <source>
        <dbReference type="Proteomes" id="UP000886653"/>
    </source>
</evidence>
<dbReference type="SUPFAM" id="SSF48592">
    <property type="entry name" value="GroEL equatorial domain-like"/>
    <property type="match status" value="1"/>
</dbReference>
<dbReference type="AlphaFoldDB" id="A0A9P6NEB2"/>
<comment type="caution">
    <text evidence="12">The sequence shown here is derived from an EMBL/GenBank/DDBJ whole genome shotgun (WGS) entry which is preliminary data.</text>
</comment>
<dbReference type="OrthoDB" id="10248520at2759"/>
<dbReference type="SUPFAM" id="SSF54849">
    <property type="entry name" value="GroEL-intermediate domain like"/>
    <property type="match status" value="1"/>
</dbReference>
<evidence type="ECO:0000256" key="8">
    <source>
        <dbReference type="ARBA" id="ARBA00023186"/>
    </source>
</evidence>
<dbReference type="GO" id="GO:0016887">
    <property type="term" value="F:ATP hydrolysis activity"/>
    <property type="evidence" value="ECO:0007669"/>
    <property type="project" value="InterPro"/>
</dbReference>
<dbReference type="GO" id="GO:0051082">
    <property type="term" value="F:unfolded protein binding"/>
    <property type="evidence" value="ECO:0007669"/>
    <property type="project" value="InterPro"/>
</dbReference>
<dbReference type="NCBIfam" id="NF041083">
    <property type="entry name" value="thermosome_beta"/>
    <property type="match status" value="1"/>
</dbReference>
<organism evidence="12 13">
    <name type="scientific">Cronartium quercuum f. sp. fusiforme G11</name>
    <dbReference type="NCBI Taxonomy" id="708437"/>
    <lineage>
        <taxon>Eukaryota</taxon>
        <taxon>Fungi</taxon>
        <taxon>Dikarya</taxon>
        <taxon>Basidiomycota</taxon>
        <taxon>Pucciniomycotina</taxon>
        <taxon>Pucciniomycetes</taxon>
        <taxon>Pucciniales</taxon>
        <taxon>Coleosporiaceae</taxon>
        <taxon>Cronartium</taxon>
    </lineage>
</organism>
<dbReference type="GO" id="GO:0140662">
    <property type="term" value="F:ATP-dependent protein folding chaperone"/>
    <property type="evidence" value="ECO:0007669"/>
    <property type="project" value="InterPro"/>
</dbReference>
<dbReference type="PROSITE" id="PS00751">
    <property type="entry name" value="TCP1_2"/>
    <property type="match status" value="1"/>
</dbReference>
<dbReference type="InterPro" id="IPR027410">
    <property type="entry name" value="TCP-1-like_intermed_sf"/>
</dbReference>
<dbReference type="Proteomes" id="UP000886653">
    <property type="component" value="Unassembled WGS sequence"/>
</dbReference>
<comment type="subcellular location">
    <subcellularLocation>
        <location evidence="1">Cytoplasm</location>
    </subcellularLocation>
</comment>
<evidence type="ECO:0000256" key="4">
    <source>
        <dbReference type="ARBA" id="ARBA00016107"/>
    </source>
</evidence>
<dbReference type="InterPro" id="IPR027409">
    <property type="entry name" value="GroEL-like_apical_dom_sf"/>
</dbReference>
<dbReference type="InterPro" id="IPR027413">
    <property type="entry name" value="GROEL-like_equatorial_sf"/>
</dbReference>
<dbReference type="Gene3D" id="3.30.260.10">
    <property type="entry name" value="TCP-1-like chaperonin intermediate domain"/>
    <property type="match status" value="1"/>
</dbReference>
<evidence type="ECO:0000256" key="1">
    <source>
        <dbReference type="ARBA" id="ARBA00004496"/>
    </source>
</evidence>
<evidence type="ECO:0000256" key="9">
    <source>
        <dbReference type="RuleBase" id="RU004187"/>
    </source>
</evidence>
<dbReference type="Pfam" id="PF00118">
    <property type="entry name" value="Cpn60_TCP1"/>
    <property type="match status" value="1"/>
</dbReference>
<dbReference type="EMBL" id="MU167304">
    <property type="protein sequence ID" value="KAG0144027.1"/>
    <property type="molecule type" value="Genomic_DNA"/>
</dbReference>
<dbReference type="GO" id="GO:0005832">
    <property type="term" value="C:chaperonin-containing T-complex"/>
    <property type="evidence" value="ECO:0007669"/>
    <property type="project" value="UniProtKB-ARBA"/>
</dbReference>
<dbReference type="NCBIfam" id="TIGR02342">
    <property type="entry name" value="chap_CCT_delta"/>
    <property type="match status" value="1"/>
</dbReference>
<dbReference type="Gene3D" id="1.10.560.10">
    <property type="entry name" value="GroEL-like equatorial domain"/>
    <property type="match status" value="1"/>
</dbReference>
<keyword evidence="6 9" id="KW-0547">Nucleotide-binding</keyword>
<dbReference type="SUPFAM" id="SSF52029">
    <property type="entry name" value="GroEL apical domain-like"/>
    <property type="match status" value="1"/>
</dbReference>
<accession>A0A9P6NEB2</accession>
<keyword evidence="8 9" id="KW-0143">Chaperone</keyword>
<dbReference type="PRINTS" id="PR00304">
    <property type="entry name" value="TCOMPLEXTCP1"/>
</dbReference>
<dbReference type="InterPro" id="IPR017998">
    <property type="entry name" value="Chaperone_TCP-1"/>
</dbReference>
<dbReference type="CDD" id="cd03338">
    <property type="entry name" value="TCP1_delta"/>
    <property type="match status" value="1"/>
</dbReference>
<feature type="region of interest" description="Disordered" evidence="11">
    <location>
        <begin position="1"/>
        <end position="24"/>
    </location>
</feature>
<proteinExistence type="inferred from homology"/>
<reference evidence="12" key="1">
    <citation type="submission" date="2013-11" db="EMBL/GenBank/DDBJ databases">
        <title>Genome sequence of the fusiform rust pathogen reveals effectors for host alternation and coevolution with pine.</title>
        <authorList>
            <consortium name="DOE Joint Genome Institute"/>
            <person name="Smith K."/>
            <person name="Pendleton A."/>
            <person name="Kubisiak T."/>
            <person name="Anderson C."/>
            <person name="Salamov A."/>
            <person name="Aerts A."/>
            <person name="Riley R."/>
            <person name="Clum A."/>
            <person name="Lindquist E."/>
            <person name="Ence D."/>
            <person name="Campbell M."/>
            <person name="Kronenberg Z."/>
            <person name="Feau N."/>
            <person name="Dhillon B."/>
            <person name="Hamelin R."/>
            <person name="Burleigh J."/>
            <person name="Smith J."/>
            <person name="Yandell M."/>
            <person name="Nelson C."/>
            <person name="Grigoriev I."/>
            <person name="Davis J."/>
        </authorList>
    </citation>
    <scope>NUCLEOTIDE SEQUENCE</scope>
    <source>
        <strain evidence="12">G11</strain>
    </source>
</reference>
<evidence type="ECO:0000256" key="5">
    <source>
        <dbReference type="ARBA" id="ARBA00022490"/>
    </source>
</evidence>
<keyword evidence="7 9" id="KW-0067">ATP-binding</keyword>
<keyword evidence="5" id="KW-0963">Cytoplasm</keyword>
<dbReference type="InterPro" id="IPR002423">
    <property type="entry name" value="Cpn60/GroEL/TCP-1"/>
</dbReference>
<dbReference type="Gene3D" id="3.50.7.10">
    <property type="entry name" value="GroEL"/>
    <property type="match status" value="1"/>
</dbReference>
<dbReference type="PROSITE" id="PS00750">
    <property type="entry name" value="TCP1_1"/>
    <property type="match status" value="1"/>
</dbReference>
<dbReference type="InterPro" id="IPR002194">
    <property type="entry name" value="Chaperonin_TCP-1_CS"/>
</dbReference>
<evidence type="ECO:0000256" key="7">
    <source>
        <dbReference type="ARBA" id="ARBA00022840"/>
    </source>
</evidence>
<dbReference type="GO" id="GO:0005524">
    <property type="term" value="F:ATP binding"/>
    <property type="evidence" value="ECO:0007669"/>
    <property type="project" value="UniProtKB-KW"/>
</dbReference>
<dbReference type="InterPro" id="IPR012717">
    <property type="entry name" value="Chap_CCT_delta"/>
</dbReference>
<evidence type="ECO:0000256" key="6">
    <source>
        <dbReference type="ARBA" id="ARBA00022741"/>
    </source>
</evidence>
<gene>
    <name evidence="12" type="ORF">CROQUDRAFT_660460</name>
</gene>
<sequence>MAAPTAASSNFKASQTQKAFKNAEKPMEVRLSNLTAAKAISDAIRTSLGPRGMDKMIQTADGNVTISNDGATILKHMSVIHPAARMLVELSAAQDVSAGDGTTTVVVLAGSLLGAAEKLLSKGIHPTIIAESFSRAAIKCVEYLEEVSTPLDLNDRESLLRAASTSLNSKIVSQYSSILAPIAVDAVKRVADLENSNVDLKNIRIVKRVGGTIEDTCLVDGLVLRQNAITSQAGPARKEKAKIGLIQFQLSAPKPDMDNQVEVKDYRQMDKIFKDERKYLLEMTKAIAKTGCNVLLIQKSILRDAVNDLALFFLSKLKIMVIKDVERDEIDFITKTLGCKPIADIESFSADKLGEADLVDEVSVNGAKTVRISGIKNQGKTANILCTGANELVVDESERSLRDALCVVRCLVKKRALIAGGGAPEIHVSRLLSQHAQTLKGMEAYCFQAYADALEVIPTTLAENAGLANPVAVITELRSRHAAGERNAGINVRKGLITNILEENVLQPLLVSTTALTLATETVGLLLRIDDYHPTR</sequence>
<evidence type="ECO:0000256" key="11">
    <source>
        <dbReference type="SAM" id="MobiDB-lite"/>
    </source>
</evidence>